<sequence length="92" mass="10346">MVQGAATMLDLVGENSKECYLKLSDQTLNGVEVLKLEQARIQNQGGGGDYILDNFQSETINHKSWLCEVTRLVFNGLPQEIYFKKQPPSMPK</sequence>
<dbReference type="EMBL" id="BMIL01000001">
    <property type="protein sequence ID" value="GGC51260.1"/>
    <property type="molecule type" value="Genomic_DNA"/>
</dbReference>
<reference evidence="1" key="2">
    <citation type="submission" date="2020-09" db="EMBL/GenBank/DDBJ databases">
        <authorList>
            <person name="Sun Q."/>
            <person name="Zhou Y."/>
        </authorList>
    </citation>
    <scope>NUCLEOTIDE SEQUENCE</scope>
    <source>
        <strain evidence="1">CGMCC 1.15343</strain>
    </source>
</reference>
<accession>A0A916TYE0</accession>
<dbReference type="Pfam" id="PF20475">
    <property type="entry name" value="DUF6717"/>
    <property type="match status" value="1"/>
</dbReference>
<keyword evidence="2" id="KW-1185">Reference proteome</keyword>
<comment type="caution">
    <text evidence="1">The sequence shown here is derived from an EMBL/GenBank/DDBJ whole genome shotgun (WGS) entry which is preliminary data.</text>
</comment>
<proteinExistence type="predicted"/>
<evidence type="ECO:0000313" key="2">
    <source>
        <dbReference type="Proteomes" id="UP000651668"/>
    </source>
</evidence>
<name>A0A916TYE0_9SPHI</name>
<protein>
    <submittedName>
        <fullName evidence="1">Uncharacterized protein</fullName>
    </submittedName>
</protein>
<dbReference type="AlphaFoldDB" id="A0A916TYE0"/>
<dbReference type="Proteomes" id="UP000651668">
    <property type="component" value="Unassembled WGS sequence"/>
</dbReference>
<reference evidence="1" key="1">
    <citation type="journal article" date="2014" name="Int. J. Syst. Evol. Microbiol.">
        <title>Complete genome sequence of Corynebacterium casei LMG S-19264T (=DSM 44701T), isolated from a smear-ripened cheese.</title>
        <authorList>
            <consortium name="US DOE Joint Genome Institute (JGI-PGF)"/>
            <person name="Walter F."/>
            <person name="Albersmeier A."/>
            <person name="Kalinowski J."/>
            <person name="Ruckert C."/>
        </authorList>
    </citation>
    <scope>NUCLEOTIDE SEQUENCE</scope>
    <source>
        <strain evidence="1">CGMCC 1.15343</strain>
    </source>
</reference>
<gene>
    <name evidence="1" type="ORF">GCM10011387_00790</name>
</gene>
<dbReference type="InterPro" id="IPR046562">
    <property type="entry name" value="DUF6717"/>
</dbReference>
<evidence type="ECO:0000313" key="1">
    <source>
        <dbReference type="EMBL" id="GGC51260.1"/>
    </source>
</evidence>
<organism evidence="1 2">
    <name type="scientific">Pedobacter quisquiliarum</name>
    <dbReference type="NCBI Taxonomy" id="1834438"/>
    <lineage>
        <taxon>Bacteria</taxon>
        <taxon>Pseudomonadati</taxon>
        <taxon>Bacteroidota</taxon>
        <taxon>Sphingobacteriia</taxon>
        <taxon>Sphingobacteriales</taxon>
        <taxon>Sphingobacteriaceae</taxon>
        <taxon>Pedobacter</taxon>
    </lineage>
</organism>